<feature type="domain" description="FAD/NAD(P)-binding" evidence="1">
    <location>
        <begin position="1"/>
        <end position="143"/>
    </location>
</feature>
<dbReference type="InterPro" id="IPR036188">
    <property type="entry name" value="FAD/NAD-bd_sf"/>
</dbReference>
<dbReference type="InterPro" id="IPR023753">
    <property type="entry name" value="FAD/NAD-binding_dom"/>
</dbReference>
<evidence type="ECO:0000313" key="3">
    <source>
        <dbReference type="Proteomes" id="UP001596990"/>
    </source>
</evidence>
<dbReference type="Proteomes" id="UP001596990">
    <property type="component" value="Unassembled WGS sequence"/>
</dbReference>
<accession>A0ABW3L0Q4</accession>
<dbReference type="PRINTS" id="PR00411">
    <property type="entry name" value="PNDRDTASEI"/>
</dbReference>
<dbReference type="RefSeq" id="WP_386059138.1">
    <property type="nucleotide sequence ID" value="NZ_JBHTKL010000005.1"/>
</dbReference>
<evidence type="ECO:0000259" key="1">
    <source>
        <dbReference type="Pfam" id="PF07992"/>
    </source>
</evidence>
<reference evidence="3" key="1">
    <citation type="journal article" date="2019" name="Int. J. Syst. Evol. Microbiol.">
        <title>The Global Catalogue of Microorganisms (GCM) 10K type strain sequencing project: providing services to taxonomists for standard genome sequencing and annotation.</title>
        <authorList>
            <consortium name="The Broad Institute Genomics Platform"/>
            <consortium name="The Broad Institute Genome Sequencing Center for Infectious Disease"/>
            <person name="Wu L."/>
            <person name="Ma J."/>
        </authorList>
    </citation>
    <scope>NUCLEOTIDE SEQUENCE [LARGE SCALE GENOMIC DNA]</scope>
    <source>
        <strain evidence="3">CCUG 56607</strain>
    </source>
</reference>
<dbReference type="EMBL" id="JBHTKL010000005">
    <property type="protein sequence ID" value="MFD1019367.1"/>
    <property type="molecule type" value="Genomic_DNA"/>
</dbReference>
<name>A0ABW3L0Q4_9BACI</name>
<dbReference type="Pfam" id="PF07992">
    <property type="entry name" value="Pyr_redox_2"/>
    <property type="match status" value="1"/>
</dbReference>
<proteinExistence type="predicted"/>
<organism evidence="2 3">
    <name type="scientific">Thalassobacillus hwangdonensis</name>
    <dbReference type="NCBI Taxonomy" id="546108"/>
    <lineage>
        <taxon>Bacteria</taxon>
        <taxon>Bacillati</taxon>
        <taxon>Bacillota</taxon>
        <taxon>Bacilli</taxon>
        <taxon>Bacillales</taxon>
        <taxon>Bacillaceae</taxon>
        <taxon>Thalassobacillus</taxon>
    </lineage>
</organism>
<evidence type="ECO:0000313" key="2">
    <source>
        <dbReference type="EMBL" id="MFD1019367.1"/>
    </source>
</evidence>
<sequence>MNIAIIGAGMAGLSCAITLEKYGYQADIFERRGMVGDRFIFAEIMSPIMHPPVSDSVQFLSKEYGIDLKPTSNISKIHVHSANESAVIEGKLGFINMRGKHPESYEQQLASQVKAPIHFNQTVKYEKIAKEYTHVILATGDTKDVEQIQSFKAAMLVEFKGAIVKGEFERNHVHTWFDHTFAPKGMVYFLPHSSTEASLVLVYPQYPENEGKNKGDLWQKAYEKAQSTLNQDLPITDEFSLSDYMVGKAMNPRIGNTFFTGNCLGSISPFLGFGEFTSILSGIYAALDICGEGDYVELTKPIMQKYHDSLTLRRSFEKLSNNQIDLVTKALKVEAVEKALTSPNFSLLKLLSKVIHPFSRN</sequence>
<gene>
    <name evidence="2" type="ORF">ACFQ2J_09310</name>
</gene>
<keyword evidence="3" id="KW-1185">Reference proteome</keyword>
<dbReference type="Gene3D" id="3.50.50.60">
    <property type="entry name" value="FAD/NAD(P)-binding domain"/>
    <property type="match status" value="2"/>
</dbReference>
<protein>
    <submittedName>
        <fullName evidence="2">FAD-dependent oxidoreductase</fullName>
    </submittedName>
</protein>
<comment type="caution">
    <text evidence="2">The sequence shown here is derived from an EMBL/GenBank/DDBJ whole genome shotgun (WGS) entry which is preliminary data.</text>
</comment>
<dbReference type="SUPFAM" id="SSF51905">
    <property type="entry name" value="FAD/NAD(P)-binding domain"/>
    <property type="match status" value="1"/>
</dbReference>